<proteinExistence type="inferred from homology"/>
<feature type="domain" description="Peptidase A1" evidence="7">
    <location>
        <begin position="253"/>
        <end position="595"/>
    </location>
</feature>
<sequence>MAALSFNLFLLSCFTTFALLCFTTTAFKALITTATITKPRDSVQSSYYDPVDTNSDQFRMGQIQKCREMRHQKARELHKMWFQKVSQATGTGTHDVQSGVIAETKAASKECEASGCTFDKKFADGSTISEKMKMILETLDEGTTSVPKGGFQSRSCWETVSDLMNFALLCFTTTPTIIKPRRYVTKLIHHDSVHSPYYNPMSTVSDRARRAIDSSSARLAYLRAKAQGISLATSIGNDDMRAGVIAATGVGEFLANISIGEPPIPRLLSMDTGSQLTWIQCQPCTKCFKQDVPIFNPSKSSTYMSVTNCTSPTCLASPGQGCEASGCTFYQKYADRTTISGLLATEKMTFETSDEGIYSIPNIPFGCANNIVVFAGLRGQCSGVVGLGSNEISLVTQLGSKFSYCFGRIRDPQYIHNQLVLGDGAKIEGPSTPLEILDGLYYLTLEGISVDQENLDILPDVFKRSPYNNFGGVIIDSGSSLTSLARDAFNSLNNEVQRLTNGLLEGVKSSDRSGPCYKGVINRDLIGFPVVTFHFANGVDLALDIESMFYEIATNQFCMAVVPSDLGDNMSIIGVFAQQNYNVAYDLGRKTLTVQRIDCELLES</sequence>
<dbReference type="PROSITE" id="PS51767">
    <property type="entry name" value="PEPTIDASE_A1"/>
    <property type="match status" value="1"/>
</dbReference>
<dbReference type="InterPro" id="IPR034161">
    <property type="entry name" value="Pepsin-like_plant"/>
</dbReference>
<keyword evidence="2" id="KW-0645">Protease</keyword>
<keyword evidence="6" id="KW-0732">Signal</keyword>
<dbReference type="GO" id="GO:0005576">
    <property type="term" value="C:extracellular region"/>
    <property type="evidence" value="ECO:0007669"/>
    <property type="project" value="TreeGrafter"/>
</dbReference>
<dbReference type="PANTHER" id="PTHR47967">
    <property type="entry name" value="OS07G0603500 PROTEIN-RELATED"/>
    <property type="match status" value="1"/>
</dbReference>
<feature type="signal peptide" evidence="6">
    <location>
        <begin position="1"/>
        <end position="18"/>
    </location>
</feature>
<dbReference type="FunFam" id="2.40.70.10:FF:000033">
    <property type="entry name" value="Aspartyl protease family protein"/>
    <property type="match status" value="1"/>
</dbReference>
<dbReference type="AlphaFoldDB" id="A0A2N9H3D3"/>
<dbReference type="PANTHER" id="PTHR47967:SF14">
    <property type="entry name" value="EUKARYOTIC ASPARTYL PROTEASE FAMILY PROTEIN"/>
    <property type="match status" value="1"/>
</dbReference>
<dbReference type="SUPFAM" id="SSF50630">
    <property type="entry name" value="Acid proteases"/>
    <property type="match status" value="1"/>
</dbReference>
<comment type="similarity">
    <text evidence="1">Belongs to the peptidase A1 family.</text>
</comment>
<evidence type="ECO:0000256" key="6">
    <source>
        <dbReference type="SAM" id="SignalP"/>
    </source>
</evidence>
<organism evidence="8">
    <name type="scientific">Fagus sylvatica</name>
    <name type="common">Beechnut</name>
    <dbReference type="NCBI Taxonomy" id="28930"/>
    <lineage>
        <taxon>Eukaryota</taxon>
        <taxon>Viridiplantae</taxon>
        <taxon>Streptophyta</taxon>
        <taxon>Embryophyta</taxon>
        <taxon>Tracheophyta</taxon>
        <taxon>Spermatophyta</taxon>
        <taxon>Magnoliopsida</taxon>
        <taxon>eudicotyledons</taxon>
        <taxon>Gunneridae</taxon>
        <taxon>Pentapetalae</taxon>
        <taxon>rosids</taxon>
        <taxon>fabids</taxon>
        <taxon>Fagales</taxon>
        <taxon>Fagaceae</taxon>
        <taxon>Fagus</taxon>
    </lineage>
</organism>
<dbReference type="InterPro" id="IPR033121">
    <property type="entry name" value="PEPTIDASE_A1"/>
</dbReference>
<keyword evidence="3" id="KW-0064">Aspartyl protease</keyword>
<dbReference type="InterPro" id="IPR021109">
    <property type="entry name" value="Peptidase_aspartic_dom_sf"/>
</dbReference>
<dbReference type="Gene3D" id="2.40.70.10">
    <property type="entry name" value="Acid Proteases"/>
    <property type="match status" value="2"/>
</dbReference>
<evidence type="ECO:0000313" key="8">
    <source>
        <dbReference type="EMBL" id="SPD06110.1"/>
    </source>
</evidence>
<dbReference type="EMBL" id="OIVN01002746">
    <property type="protein sequence ID" value="SPD06110.1"/>
    <property type="molecule type" value="Genomic_DNA"/>
</dbReference>
<protein>
    <recommendedName>
        <fullName evidence="7">Peptidase A1 domain-containing protein</fullName>
    </recommendedName>
</protein>
<dbReference type="GO" id="GO:0004190">
    <property type="term" value="F:aspartic-type endopeptidase activity"/>
    <property type="evidence" value="ECO:0007669"/>
    <property type="project" value="UniProtKB-KW"/>
</dbReference>
<dbReference type="InterPro" id="IPR051708">
    <property type="entry name" value="Plant_Aspart_Prot_A1"/>
</dbReference>
<evidence type="ECO:0000259" key="7">
    <source>
        <dbReference type="PROSITE" id="PS51767"/>
    </source>
</evidence>
<evidence type="ECO:0000256" key="2">
    <source>
        <dbReference type="ARBA" id="ARBA00022670"/>
    </source>
</evidence>
<dbReference type="Pfam" id="PF14541">
    <property type="entry name" value="TAXi_C"/>
    <property type="match status" value="1"/>
</dbReference>
<accession>A0A2N9H3D3</accession>
<keyword evidence="5" id="KW-0325">Glycoprotein</keyword>
<feature type="chain" id="PRO_5014990187" description="Peptidase A1 domain-containing protein" evidence="6">
    <location>
        <begin position="19"/>
        <end position="604"/>
    </location>
</feature>
<name>A0A2N9H3D3_FAGSY</name>
<dbReference type="GO" id="GO:0006508">
    <property type="term" value="P:proteolysis"/>
    <property type="evidence" value="ECO:0007669"/>
    <property type="project" value="UniProtKB-KW"/>
</dbReference>
<evidence type="ECO:0000256" key="1">
    <source>
        <dbReference type="ARBA" id="ARBA00007447"/>
    </source>
</evidence>
<evidence type="ECO:0000256" key="4">
    <source>
        <dbReference type="ARBA" id="ARBA00022801"/>
    </source>
</evidence>
<dbReference type="InterPro" id="IPR032861">
    <property type="entry name" value="TAXi_N"/>
</dbReference>
<dbReference type="Pfam" id="PF14543">
    <property type="entry name" value="TAXi_N"/>
    <property type="match status" value="1"/>
</dbReference>
<dbReference type="CDD" id="cd05476">
    <property type="entry name" value="pepsin_A_like_plant"/>
    <property type="match status" value="1"/>
</dbReference>
<evidence type="ECO:0000256" key="3">
    <source>
        <dbReference type="ARBA" id="ARBA00022750"/>
    </source>
</evidence>
<evidence type="ECO:0000256" key="5">
    <source>
        <dbReference type="ARBA" id="ARBA00023180"/>
    </source>
</evidence>
<reference evidence="8" key="1">
    <citation type="submission" date="2018-02" db="EMBL/GenBank/DDBJ databases">
        <authorList>
            <person name="Cohen D.B."/>
            <person name="Kent A.D."/>
        </authorList>
    </citation>
    <scope>NUCLEOTIDE SEQUENCE</scope>
</reference>
<dbReference type="InterPro" id="IPR032799">
    <property type="entry name" value="TAXi_C"/>
</dbReference>
<gene>
    <name evidence="8" type="ORF">FSB_LOCUS33992</name>
</gene>
<keyword evidence="4" id="KW-0378">Hydrolase</keyword>